<keyword evidence="3" id="KW-1185">Reference proteome</keyword>
<evidence type="ECO:0000313" key="2">
    <source>
        <dbReference type="EMBL" id="MBB5037200.1"/>
    </source>
</evidence>
<gene>
    <name evidence="2" type="ORF">HNQ64_001442</name>
</gene>
<keyword evidence="1" id="KW-0812">Transmembrane</keyword>
<feature type="transmembrane region" description="Helical" evidence="1">
    <location>
        <begin position="74"/>
        <end position="94"/>
    </location>
</feature>
<sequence length="96" mass="10633">MSFKPPGQCPACGEWVPRGAMACDDCGACAKSGWKGNSQIYDGLDLPDEDFDYDEFVEREFGSSKPGRGISRDLFWRWVAAIVLAVMVLGYLWAAF</sequence>
<evidence type="ECO:0000256" key="1">
    <source>
        <dbReference type="SAM" id="Phobius"/>
    </source>
</evidence>
<protein>
    <submittedName>
        <fullName evidence="2">Uncharacterized protein</fullName>
    </submittedName>
</protein>
<reference evidence="2 3" key="1">
    <citation type="submission" date="2020-08" db="EMBL/GenBank/DDBJ databases">
        <title>Genomic Encyclopedia of Type Strains, Phase IV (KMG-IV): sequencing the most valuable type-strain genomes for metagenomic binning, comparative biology and taxonomic classification.</title>
        <authorList>
            <person name="Goeker M."/>
        </authorList>
    </citation>
    <scope>NUCLEOTIDE SEQUENCE [LARGE SCALE GENOMIC DNA]</scope>
    <source>
        <strain evidence="2 3">DSM 12251</strain>
    </source>
</reference>
<evidence type="ECO:0000313" key="3">
    <source>
        <dbReference type="Proteomes" id="UP000534294"/>
    </source>
</evidence>
<organism evidence="2 3">
    <name type="scientific">Prosthecobacter dejongeii</name>
    <dbReference type="NCBI Taxonomy" id="48465"/>
    <lineage>
        <taxon>Bacteria</taxon>
        <taxon>Pseudomonadati</taxon>
        <taxon>Verrucomicrobiota</taxon>
        <taxon>Verrucomicrobiia</taxon>
        <taxon>Verrucomicrobiales</taxon>
        <taxon>Verrucomicrobiaceae</taxon>
        <taxon>Prosthecobacter</taxon>
    </lineage>
</organism>
<proteinExistence type="predicted"/>
<keyword evidence="1" id="KW-0472">Membrane</keyword>
<keyword evidence="1" id="KW-1133">Transmembrane helix</keyword>
<dbReference type="EMBL" id="JACHIF010000002">
    <property type="protein sequence ID" value="MBB5037200.1"/>
    <property type="molecule type" value="Genomic_DNA"/>
</dbReference>
<comment type="caution">
    <text evidence="2">The sequence shown here is derived from an EMBL/GenBank/DDBJ whole genome shotgun (WGS) entry which is preliminary data.</text>
</comment>
<accession>A0A7W7YJU3</accession>
<dbReference type="Proteomes" id="UP000534294">
    <property type="component" value="Unassembled WGS sequence"/>
</dbReference>
<name>A0A7W7YJU3_9BACT</name>
<dbReference type="AlphaFoldDB" id="A0A7W7YJU3"/>
<dbReference type="RefSeq" id="WP_184206874.1">
    <property type="nucleotide sequence ID" value="NZ_JACHIF010000002.1"/>
</dbReference>